<comment type="function">
    <text evidence="7">Single strand-specific metallo-endoribonuclease involved in late-stage 70S ribosome quality control and in maturation of the 3' terminus of the 16S rRNA.</text>
</comment>
<keyword evidence="7" id="KW-0698">rRNA processing</keyword>
<dbReference type="GO" id="GO:0005737">
    <property type="term" value="C:cytoplasm"/>
    <property type="evidence" value="ECO:0007669"/>
    <property type="project" value="UniProtKB-SubCell"/>
</dbReference>
<dbReference type="GO" id="GO:0008270">
    <property type="term" value="F:zinc ion binding"/>
    <property type="evidence" value="ECO:0007669"/>
    <property type="project" value="UniProtKB-UniRule"/>
</dbReference>
<keyword evidence="9" id="KW-1185">Reference proteome</keyword>
<evidence type="ECO:0000256" key="1">
    <source>
        <dbReference type="ARBA" id="ARBA00010875"/>
    </source>
</evidence>
<dbReference type="PANTHER" id="PTHR46986">
    <property type="entry name" value="ENDORIBONUCLEASE YBEY, CHLOROPLASTIC"/>
    <property type="match status" value="1"/>
</dbReference>
<keyword evidence="6 7" id="KW-0862">Zinc</keyword>
<feature type="binding site" evidence="7">
    <location>
        <position position="128"/>
    </location>
    <ligand>
        <name>Zn(2+)</name>
        <dbReference type="ChEBI" id="CHEBI:29105"/>
        <note>catalytic</note>
    </ligand>
</feature>
<dbReference type="HAMAP" id="MF_00009">
    <property type="entry name" value="Endoribonucl_YbeY"/>
    <property type="match status" value="1"/>
</dbReference>
<keyword evidence="7" id="KW-0690">Ribosome biogenesis</keyword>
<keyword evidence="7" id="KW-0963">Cytoplasm</keyword>
<feature type="binding site" evidence="7">
    <location>
        <position position="132"/>
    </location>
    <ligand>
        <name>Zn(2+)</name>
        <dbReference type="ChEBI" id="CHEBI:29105"/>
        <note>catalytic</note>
    </ligand>
</feature>
<dbReference type="InterPro" id="IPR002036">
    <property type="entry name" value="YbeY"/>
</dbReference>
<evidence type="ECO:0000256" key="6">
    <source>
        <dbReference type="ARBA" id="ARBA00022833"/>
    </source>
</evidence>
<comment type="caution">
    <text evidence="8">The sequence shown here is derived from an EMBL/GenBank/DDBJ whole genome shotgun (WGS) entry which is preliminary data.</text>
</comment>
<dbReference type="AlphaFoldDB" id="A0A4R5VE47"/>
<evidence type="ECO:0000313" key="9">
    <source>
        <dbReference type="Proteomes" id="UP000295301"/>
    </source>
</evidence>
<evidence type="ECO:0000256" key="3">
    <source>
        <dbReference type="ARBA" id="ARBA00022723"/>
    </source>
</evidence>
<keyword evidence="3 7" id="KW-0479">Metal-binding</keyword>
<dbReference type="Proteomes" id="UP000295301">
    <property type="component" value="Unassembled WGS sequence"/>
</dbReference>
<keyword evidence="5 7" id="KW-0378">Hydrolase</keyword>
<keyword evidence="2 7" id="KW-0540">Nuclease</keyword>
<sequence>MTIDLTLEDPAWRALDLDSLANRAAWATLTHLGLDPEVCEIALLACDDDRIADLNAEFRDKPGPTNVLSWPAEDLAAETPGASPDLPEPDFTGEIALGDIAIAYGTCAREAEAQGKSLADHACHLIVHGLLHLLGYDHIRDPDATLMEALEVEILGRLGLDDPYRGQDGP</sequence>
<dbReference type="NCBIfam" id="TIGR00043">
    <property type="entry name" value="rRNA maturation RNase YbeY"/>
    <property type="match status" value="1"/>
</dbReference>
<evidence type="ECO:0000256" key="4">
    <source>
        <dbReference type="ARBA" id="ARBA00022759"/>
    </source>
</evidence>
<dbReference type="OrthoDB" id="9807740at2"/>
<dbReference type="EC" id="3.1.-.-" evidence="7"/>
<comment type="cofactor">
    <cofactor evidence="7">
        <name>Zn(2+)</name>
        <dbReference type="ChEBI" id="CHEBI:29105"/>
    </cofactor>
    <text evidence="7">Binds 1 zinc ion.</text>
</comment>
<organism evidence="8 9">
    <name type="scientific">Antarcticimicrobium luteum</name>
    <dbReference type="NCBI Taxonomy" id="2547397"/>
    <lineage>
        <taxon>Bacteria</taxon>
        <taxon>Pseudomonadati</taxon>
        <taxon>Pseudomonadota</taxon>
        <taxon>Alphaproteobacteria</taxon>
        <taxon>Rhodobacterales</taxon>
        <taxon>Paracoccaceae</taxon>
        <taxon>Antarcticimicrobium</taxon>
    </lineage>
</organism>
<comment type="similarity">
    <text evidence="1 7">Belongs to the endoribonuclease YbeY family.</text>
</comment>
<feature type="binding site" evidence="7">
    <location>
        <position position="138"/>
    </location>
    <ligand>
        <name>Zn(2+)</name>
        <dbReference type="ChEBI" id="CHEBI:29105"/>
        <note>catalytic</note>
    </ligand>
</feature>
<dbReference type="PROSITE" id="PS01306">
    <property type="entry name" value="UPF0054"/>
    <property type="match status" value="1"/>
</dbReference>
<gene>
    <name evidence="7 8" type="primary">ybeY</name>
    <name evidence="8" type="ORF">E1832_06150</name>
</gene>
<dbReference type="SUPFAM" id="SSF55486">
    <property type="entry name" value="Metalloproteases ('zincins'), catalytic domain"/>
    <property type="match status" value="1"/>
</dbReference>
<proteinExistence type="inferred from homology"/>
<protein>
    <recommendedName>
        <fullName evidence="7">Endoribonuclease YbeY</fullName>
        <ecNumber evidence="7">3.1.-.-</ecNumber>
    </recommendedName>
</protein>
<evidence type="ECO:0000313" key="8">
    <source>
        <dbReference type="EMBL" id="TDK50598.1"/>
    </source>
</evidence>
<evidence type="ECO:0000256" key="2">
    <source>
        <dbReference type="ARBA" id="ARBA00022722"/>
    </source>
</evidence>
<comment type="subcellular location">
    <subcellularLocation>
        <location evidence="7">Cytoplasm</location>
    </subcellularLocation>
</comment>
<dbReference type="InterPro" id="IPR020549">
    <property type="entry name" value="YbeY_CS"/>
</dbReference>
<dbReference type="EMBL" id="SMUV01000055">
    <property type="protein sequence ID" value="TDK50598.1"/>
    <property type="molecule type" value="Genomic_DNA"/>
</dbReference>
<accession>A0A4R5VE47</accession>
<evidence type="ECO:0000256" key="5">
    <source>
        <dbReference type="ARBA" id="ARBA00022801"/>
    </source>
</evidence>
<dbReference type="GO" id="GO:0004222">
    <property type="term" value="F:metalloendopeptidase activity"/>
    <property type="evidence" value="ECO:0007669"/>
    <property type="project" value="InterPro"/>
</dbReference>
<dbReference type="Pfam" id="PF02130">
    <property type="entry name" value="YbeY"/>
    <property type="match status" value="1"/>
</dbReference>
<dbReference type="GO" id="GO:0006364">
    <property type="term" value="P:rRNA processing"/>
    <property type="evidence" value="ECO:0007669"/>
    <property type="project" value="UniProtKB-UniRule"/>
</dbReference>
<name>A0A4R5VE47_9RHOB</name>
<reference evidence="8 9" key="1">
    <citation type="submission" date="2019-03" db="EMBL/GenBank/DDBJ databases">
        <title>Ruegeria lutea sp. nov., a novel strain, isolated from marine sediment, the Masan Bay, South Korea.</title>
        <authorList>
            <person name="Kim J."/>
            <person name="Kim D.-Y."/>
            <person name="Lee S.-S."/>
        </authorList>
    </citation>
    <scope>NUCLEOTIDE SEQUENCE [LARGE SCALE GENOMIC DNA]</scope>
    <source>
        <strain evidence="8 9">318-1</strain>
    </source>
</reference>
<dbReference type="PANTHER" id="PTHR46986:SF1">
    <property type="entry name" value="ENDORIBONUCLEASE YBEY, CHLOROPLASTIC"/>
    <property type="match status" value="1"/>
</dbReference>
<dbReference type="RefSeq" id="WP_133358857.1">
    <property type="nucleotide sequence ID" value="NZ_SMUV01000055.1"/>
</dbReference>
<keyword evidence="4 7" id="KW-0255">Endonuclease</keyword>
<dbReference type="GO" id="GO:0004521">
    <property type="term" value="F:RNA endonuclease activity"/>
    <property type="evidence" value="ECO:0007669"/>
    <property type="project" value="UniProtKB-UniRule"/>
</dbReference>
<evidence type="ECO:0000256" key="7">
    <source>
        <dbReference type="HAMAP-Rule" id="MF_00009"/>
    </source>
</evidence>
<dbReference type="Gene3D" id="3.40.390.30">
    <property type="entry name" value="Metalloproteases ('zincins'), catalytic domain"/>
    <property type="match status" value="1"/>
</dbReference>
<dbReference type="InterPro" id="IPR023091">
    <property type="entry name" value="MetalPrtase_cat_dom_sf_prd"/>
</dbReference>